<proteinExistence type="predicted"/>
<organism evidence="1 2">
    <name type="scientific">Hoylesella loescheii DSM 19665 = JCM 12249 = ATCC 15930</name>
    <dbReference type="NCBI Taxonomy" id="1122985"/>
    <lineage>
        <taxon>Bacteria</taxon>
        <taxon>Pseudomonadati</taxon>
        <taxon>Bacteroidota</taxon>
        <taxon>Bacteroidia</taxon>
        <taxon>Bacteroidales</taxon>
        <taxon>Prevotellaceae</taxon>
        <taxon>Hoylesella</taxon>
    </lineage>
</organism>
<sequence>MALIGATPFLVHAQTAATKPSTLLLCYTQQPNYKPLIIFKGAHYQPMPSPNTKAN</sequence>
<dbReference type="EMBL" id="JNGW01000024">
    <property type="protein sequence ID" value="KDR53181.1"/>
    <property type="molecule type" value="Genomic_DNA"/>
</dbReference>
<protein>
    <submittedName>
        <fullName evidence="1">Uncharacterized protein</fullName>
    </submittedName>
</protein>
<evidence type="ECO:0000313" key="2">
    <source>
        <dbReference type="Proteomes" id="UP000027442"/>
    </source>
</evidence>
<keyword evidence="2" id="KW-1185">Reference proteome</keyword>
<reference evidence="1 2" key="1">
    <citation type="submission" date="2013-08" db="EMBL/GenBank/DDBJ databases">
        <authorList>
            <person name="Weinstock G."/>
            <person name="Sodergren E."/>
            <person name="Wylie T."/>
            <person name="Fulton L."/>
            <person name="Fulton R."/>
            <person name="Fronick C."/>
            <person name="O'Laughlin M."/>
            <person name="Godfrey J."/>
            <person name="Miner T."/>
            <person name="Herter B."/>
            <person name="Appelbaum E."/>
            <person name="Cordes M."/>
            <person name="Lek S."/>
            <person name="Wollam A."/>
            <person name="Pepin K.H."/>
            <person name="Palsikar V.B."/>
            <person name="Mitreva M."/>
            <person name="Wilson R.K."/>
        </authorList>
    </citation>
    <scope>NUCLEOTIDE SEQUENCE [LARGE SCALE GENOMIC DNA]</scope>
    <source>
        <strain evidence="1 2">ATCC 15930</strain>
    </source>
</reference>
<name>A0A069QTM1_HOYLO</name>
<gene>
    <name evidence="1" type="ORF">HMPREF1991_00737</name>
</gene>
<dbReference type="HOGENOM" id="CLU_3028485_0_0_10"/>
<dbReference type="PATRIC" id="fig|1122985.7.peg.765"/>
<evidence type="ECO:0000313" key="1">
    <source>
        <dbReference type="EMBL" id="KDR53181.1"/>
    </source>
</evidence>
<comment type="caution">
    <text evidence="1">The sequence shown here is derived from an EMBL/GenBank/DDBJ whole genome shotgun (WGS) entry which is preliminary data.</text>
</comment>
<dbReference type="Proteomes" id="UP000027442">
    <property type="component" value="Unassembled WGS sequence"/>
</dbReference>
<accession>A0A069QTM1</accession>
<dbReference type="AlphaFoldDB" id="A0A069QTM1"/>